<evidence type="ECO:0000313" key="2">
    <source>
        <dbReference type="EMBL" id="CAA7599619.1"/>
    </source>
</evidence>
<organism evidence="2">
    <name type="scientific">Acididesulfobacillus acetoxydans</name>
    <dbReference type="NCBI Taxonomy" id="1561005"/>
    <lineage>
        <taxon>Bacteria</taxon>
        <taxon>Bacillati</taxon>
        <taxon>Bacillota</taxon>
        <taxon>Clostridia</taxon>
        <taxon>Eubacteriales</taxon>
        <taxon>Peptococcaceae</taxon>
        <taxon>Acididesulfobacillus</taxon>
    </lineage>
</organism>
<dbReference type="Pfam" id="PF04122">
    <property type="entry name" value="CW_binding_2"/>
    <property type="match status" value="3"/>
</dbReference>
<dbReference type="RefSeq" id="WP_240983401.1">
    <property type="nucleotide sequence ID" value="NZ_CDGJ01000028.1"/>
</dbReference>
<dbReference type="Proteomes" id="UP000836597">
    <property type="component" value="Chromosome"/>
</dbReference>
<dbReference type="Gene3D" id="3.20.20.80">
    <property type="entry name" value="Glycosidases"/>
    <property type="match status" value="1"/>
</dbReference>
<dbReference type="InterPro" id="IPR007253">
    <property type="entry name" value="Cell_wall-bd_2"/>
</dbReference>
<dbReference type="KEGG" id="aacx:DEACI_0245"/>
<reference evidence="3" key="1">
    <citation type="submission" date="2014-11" db="EMBL/GenBank/DDBJ databases">
        <authorList>
            <person name="Hornung B.V."/>
        </authorList>
    </citation>
    <scope>NUCLEOTIDE SEQUENCE</scope>
    <source>
        <strain evidence="3">INE</strain>
    </source>
</reference>
<dbReference type="SUPFAM" id="SSF51445">
    <property type="entry name" value="(Trans)glycosidases"/>
    <property type="match status" value="1"/>
</dbReference>
<reference evidence="2" key="2">
    <citation type="submission" date="2020-01" db="EMBL/GenBank/DDBJ databases">
        <authorList>
            <person name="Hornung B."/>
        </authorList>
    </citation>
    <scope>NUCLEOTIDE SEQUENCE</scope>
    <source>
        <strain evidence="2">PacBioINE</strain>
    </source>
</reference>
<dbReference type="InterPro" id="IPR011583">
    <property type="entry name" value="Chitinase_II/V-like_cat"/>
</dbReference>
<dbReference type="AlphaFoldDB" id="A0A8S0W691"/>
<dbReference type="PROSITE" id="PS51910">
    <property type="entry name" value="GH18_2"/>
    <property type="match status" value="1"/>
</dbReference>
<dbReference type="Pfam" id="PF00704">
    <property type="entry name" value="Glyco_hydro_18"/>
    <property type="match status" value="1"/>
</dbReference>
<name>A0A8S0W691_9FIRM</name>
<dbReference type="SMART" id="SM00636">
    <property type="entry name" value="Glyco_18"/>
    <property type="match status" value="1"/>
</dbReference>
<evidence type="ECO:0000313" key="3">
    <source>
        <dbReference type="EMBL" id="CEJ06470.1"/>
    </source>
</evidence>
<dbReference type="InterPro" id="IPR029070">
    <property type="entry name" value="Chitinase_insertion_sf"/>
</dbReference>
<dbReference type="EMBL" id="LR746496">
    <property type="protein sequence ID" value="CAA7599619.1"/>
    <property type="molecule type" value="Genomic_DNA"/>
</dbReference>
<dbReference type="PANTHER" id="PTHR30032">
    <property type="entry name" value="N-ACETYLMURAMOYL-L-ALANINE AMIDASE-RELATED"/>
    <property type="match status" value="1"/>
</dbReference>
<dbReference type="InterPro" id="IPR017853">
    <property type="entry name" value="GH"/>
</dbReference>
<keyword evidence="2" id="KW-0326">Glycosidase</keyword>
<dbReference type="EMBL" id="CDGJ01000028">
    <property type="protein sequence ID" value="CEJ06470.1"/>
    <property type="molecule type" value="Genomic_DNA"/>
</dbReference>
<protein>
    <submittedName>
        <fullName evidence="2">Glycoside hydrolase superfamily</fullName>
        <ecNumber evidence="2">3.2.1.-</ecNumber>
    </submittedName>
    <submittedName>
        <fullName evidence="3">N-acetylmuramoyl-L-alanine amidase LytC</fullName>
    </submittedName>
</protein>
<gene>
    <name evidence="2" type="ORF">DEACI_0245</name>
    <name evidence="3" type="ORF">DEACI_0918</name>
</gene>
<dbReference type="GO" id="GO:0005975">
    <property type="term" value="P:carbohydrate metabolic process"/>
    <property type="evidence" value="ECO:0007669"/>
    <property type="project" value="InterPro"/>
</dbReference>
<proteinExistence type="predicted"/>
<accession>A0A8S0W691</accession>
<dbReference type="Gene3D" id="3.40.50.12090">
    <property type="match status" value="2"/>
</dbReference>
<keyword evidence="4" id="KW-1185">Reference proteome</keyword>
<dbReference type="InterPro" id="IPR001223">
    <property type="entry name" value="Glyco_hydro18_cat"/>
</dbReference>
<dbReference type="EC" id="3.2.1.-" evidence="2"/>
<dbReference type="GO" id="GO:0008061">
    <property type="term" value="F:chitin binding"/>
    <property type="evidence" value="ECO:0007669"/>
    <property type="project" value="InterPro"/>
</dbReference>
<dbReference type="Gene3D" id="3.10.50.10">
    <property type="match status" value="1"/>
</dbReference>
<dbReference type="InterPro" id="IPR051922">
    <property type="entry name" value="Bact_Sporulation_Assoc"/>
</dbReference>
<dbReference type="PANTHER" id="PTHR30032:SF8">
    <property type="entry name" value="GERMINATION-SPECIFIC N-ACETYLMURAMOYL-L-ALANINE AMIDASE"/>
    <property type="match status" value="1"/>
</dbReference>
<dbReference type="Proteomes" id="UP001071230">
    <property type="component" value="Unassembled WGS sequence"/>
</dbReference>
<dbReference type="GO" id="GO:0016798">
    <property type="term" value="F:hydrolase activity, acting on glycosyl bonds"/>
    <property type="evidence" value="ECO:0007669"/>
    <property type="project" value="UniProtKB-KW"/>
</dbReference>
<evidence type="ECO:0000313" key="4">
    <source>
        <dbReference type="Proteomes" id="UP001071230"/>
    </source>
</evidence>
<sequence length="702" mass="74300">MKSLFRPCGPSEFIPKRTSRFRKVSLLLVCTLTLLLGRTLILPPPGQAATVLNPVFSRLAGVDRYATAARIAETGWTQANTVILARGDDYPDALAGGVLARTMDAPLLLSDPHALPAVTLSAIHDLQAKRVFLLGGSGALGPQVESSLMSLGLSVQRLAGTDRYGTAAAVAEAAVSHTSQAFLASGSSFADALSVSSYAAAQGIPLLLTDSNALPDVTLQALRNLGVSSVTLIGGTGAIAPSVENALEAAHFTVKRLAGPDRYTTNMAVVSALNFTGSQVYVATGETFPDALAGAPLAAQTNSPVVLVPPQPLPPATLSYISARRSAGASFILLGGWGAIPYGTESILRTGSLQPRLSLQYVQGSSFAGEESQVNIIPHPATSYADVVAPGWYYLNDPPAGSSSADGSLSGIWDSSTADGQYVQFVSLAHSRGLKVFPTLTGGSGTDSVLTSDTARAKLVRQIVGRLQATGADGIVVDLESMRASSGPGLTELVQALAAALHPLNKQVVVAVMSRTGAESWYTQYNYHDLAQAADYLDLMTYDFSTATPGPVAPLDWVNAVLSYTQGQGVDMSKVLLGLPYYARDWTVVPPRGDQPATYTHVHWNLSDTLNLAKTYNASIQRDTSSYVANSTFKDTVGIPHFTYTDANKAQHIVYFDDPQSWNAKLGLLDQYHLGGVADWSLYWVDSDTAKQLFPLLQEHLR</sequence>
<keyword evidence="2" id="KW-0378">Hydrolase</keyword>
<evidence type="ECO:0000259" key="1">
    <source>
        <dbReference type="PROSITE" id="PS51910"/>
    </source>
</evidence>
<feature type="domain" description="GH18" evidence="1">
    <location>
        <begin position="356"/>
        <end position="702"/>
    </location>
</feature>